<reference evidence="1 2" key="1">
    <citation type="submission" date="2015-01" db="EMBL/GenBank/DDBJ databases">
        <title>Genome of allotetraploid Gossypium barbadense reveals genomic plasticity and fiber elongation in cotton evolution.</title>
        <authorList>
            <person name="Chen X."/>
            <person name="Liu X."/>
            <person name="Zhao B."/>
            <person name="Zheng H."/>
            <person name="Hu Y."/>
            <person name="Lu G."/>
            <person name="Yang C."/>
            <person name="Chen J."/>
            <person name="Shan C."/>
            <person name="Zhang L."/>
            <person name="Zhou Y."/>
            <person name="Wang L."/>
            <person name="Guo W."/>
            <person name="Bai Y."/>
            <person name="Ruan J."/>
            <person name="Shangguan X."/>
            <person name="Mao Y."/>
            <person name="Jiang J."/>
            <person name="Zhu Y."/>
            <person name="Lei J."/>
            <person name="Kang H."/>
            <person name="Chen S."/>
            <person name="He X."/>
            <person name="Wang R."/>
            <person name="Wang Y."/>
            <person name="Chen J."/>
            <person name="Wang L."/>
            <person name="Yu S."/>
            <person name="Wang B."/>
            <person name="Wei J."/>
            <person name="Song S."/>
            <person name="Lu X."/>
            <person name="Gao Z."/>
            <person name="Gu W."/>
            <person name="Deng X."/>
            <person name="Ma D."/>
            <person name="Wang S."/>
            <person name="Liang W."/>
            <person name="Fang L."/>
            <person name="Cai C."/>
            <person name="Zhu X."/>
            <person name="Zhou B."/>
            <person name="Zhang Y."/>
            <person name="Chen Z."/>
            <person name="Xu S."/>
            <person name="Zhu R."/>
            <person name="Wang S."/>
            <person name="Zhang T."/>
            <person name="Zhao G."/>
        </authorList>
    </citation>
    <scope>NUCLEOTIDE SEQUENCE [LARGE SCALE GENOMIC DNA]</scope>
    <source>
        <strain evidence="2">cv. Xinhai21</strain>
        <tissue evidence="1">Leaf</tissue>
    </source>
</reference>
<organism evidence="1 2">
    <name type="scientific">Gossypium barbadense</name>
    <name type="common">Sea Island cotton</name>
    <name type="synonym">Hibiscus barbadensis</name>
    <dbReference type="NCBI Taxonomy" id="3634"/>
    <lineage>
        <taxon>Eukaryota</taxon>
        <taxon>Viridiplantae</taxon>
        <taxon>Streptophyta</taxon>
        <taxon>Embryophyta</taxon>
        <taxon>Tracheophyta</taxon>
        <taxon>Spermatophyta</taxon>
        <taxon>Magnoliopsida</taxon>
        <taxon>eudicotyledons</taxon>
        <taxon>Gunneridae</taxon>
        <taxon>Pentapetalae</taxon>
        <taxon>rosids</taxon>
        <taxon>malvids</taxon>
        <taxon>Malvales</taxon>
        <taxon>Malvaceae</taxon>
        <taxon>Malvoideae</taxon>
        <taxon>Gossypium</taxon>
    </lineage>
</organism>
<name>A0A2P5W6E3_GOSBA</name>
<evidence type="ECO:0000313" key="2">
    <source>
        <dbReference type="Proteomes" id="UP000239757"/>
    </source>
</evidence>
<accession>A0A2P5W6E3</accession>
<protein>
    <submittedName>
        <fullName evidence="1">Uncharacterized protein</fullName>
    </submittedName>
</protein>
<sequence length="162" mass="18533">MIIQFLNLLLLVEKNQISDLSKLLNEISGLLNPKLLNAILSLPKLLNEISSLLNPKILNGILSLPKLLNKISGLLKFLNVLDEVRQAYITFVSYQLIPPSEAPTSPQYINKNGRQFLPSWYKFSQIGSRMPHIAFLVSLQQVIWASWKYFYKPRILIVEEGQ</sequence>
<dbReference type="AlphaFoldDB" id="A0A2P5W6E3"/>
<dbReference type="Proteomes" id="UP000239757">
    <property type="component" value="Unassembled WGS sequence"/>
</dbReference>
<evidence type="ECO:0000313" key="1">
    <source>
        <dbReference type="EMBL" id="PPR86627.1"/>
    </source>
</evidence>
<gene>
    <name evidence="1" type="ORF">GOBAR_AA34063</name>
</gene>
<dbReference type="EMBL" id="KZ668920">
    <property type="protein sequence ID" value="PPR86627.1"/>
    <property type="molecule type" value="Genomic_DNA"/>
</dbReference>
<dbReference type="OrthoDB" id="1730821at2759"/>
<proteinExistence type="predicted"/>